<evidence type="ECO:0000313" key="4">
    <source>
        <dbReference type="EMBL" id="CAG8563094.1"/>
    </source>
</evidence>
<protein>
    <submittedName>
        <fullName evidence="4">7854_t:CDS:1</fullName>
    </submittedName>
</protein>
<evidence type="ECO:0000259" key="2">
    <source>
        <dbReference type="PROSITE" id="PS50090"/>
    </source>
</evidence>
<dbReference type="Proteomes" id="UP000789831">
    <property type="component" value="Unassembled WGS sequence"/>
</dbReference>
<evidence type="ECO:0000313" key="5">
    <source>
        <dbReference type="Proteomes" id="UP000789831"/>
    </source>
</evidence>
<dbReference type="PANTHER" id="PTHR45614">
    <property type="entry name" value="MYB PROTEIN-RELATED"/>
    <property type="match status" value="1"/>
</dbReference>
<dbReference type="SUPFAM" id="SSF46689">
    <property type="entry name" value="Homeodomain-like"/>
    <property type="match status" value="1"/>
</dbReference>
<proteinExistence type="predicted"/>
<dbReference type="InterPro" id="IPR050560">
    <property type="entry name" value="MYB_TF"/>
</dbReference>
<accession>A0A9N9BEL2</accession>
<dbReference type="InterPro" id="IPR001005">
    <property type="entry name" value="SANT/Myb"/>
</dbReference>
<dbReference type="Pfam" id="PF00249">
    <property type="entry name" value="Myb_DNA-binding"/>
    <property type="match status" value="1"/>
</dbReference>
<dbReference type="InterPro" id="IPR009057">
    <property type="entry name" value="Homeodomain-like_sf"/>
</dbReference>
<gene>
    <name evidence="4" type="ORF">AGERDE_LOCUS7250</name>
</gene>
<dbReference type="PANTHER" id="PTHR45614:SF25">
    <property type="entry name" value="MYB PROTEIN"/>
    <property type="match status" value="1"/>
</dbReference>
<dbReference type="PROSITE" id="PS51294">
    <property type="entry name" value="HTH_MYB"/>
    <property type="match status" value="1"/>
</dbReference>
<name>A0A9N9BEL2_9GLOM</name>
<dbReference type="AlphaFoldDB" id="A0A9N9BEL2"/>
<feature type="domain" description="HTH myb-type" evidence="3">
    <location>
        <begin position="20"/>
        <end position="75"/>
    </location>
</feature>
<dbReference type="CDD" id="cd00167">
    <property type="entry name" value="SANT"/>
    <property type="match status" value="1"/>
</dbReference>
<dbReference type="EMBL" id="CAJVPL010001288">
    <property type="protein sequence ID" value="CAG8563094.1"/>
    <property type="molecule type" value="Genomic_DNA"/>
</dbReference>
<dbReference type="GO" id="GO:0005634">
    <property type="term" value="C:nucleus"/>
    <property type="evidence" value="ECO:0007669"/>
    <property type="project" value="TreeGrafter"/>
</dbReference>
<dbReference type="GO" id="GO:0000981">
    <property type="term" value="F:DNA-binding transcription factor activity, RNA polymerase II-specific"/>
    <property type="evidence" value="ECO:0007669"/>
    <property type="project" value="TreeGrafter"/>
</dbReference>
<sequence length="121" mass="14371">MNTVNDNTSSPKTKNHPDENRTCQTGPWSKEEDEHLLALIRIMGNKHWKAIDEKYGRRDGKQCRERWVTHLDTNCKYSTIKNQKIFFTLIVIIVNLEPFTEKEDQYILQFYEKHGSKCLNK</sequence>
<dbReference type="Gene3D" id="1.10.10.60">
    <property type="entry name" value="Homeodomain-like"/>
    <property type="match status" value="1"/>
</dbReference>
<dbReference type="GO" id="GO:0000978">
    <property type="term" value="F:RNA polymerase II cis-regulatory region sequence-specific DNA binding"/>
    <property type="evidence" value="ECO:0007669"/>
    <property type="project" value="TreeGrafter"/>
</dbReference>
<dbReference type="SMART" id="SM00717">
    <property type="entry name" value="SANT"/>
    <property type="match status" value="1"/>
</dbReference>
<dbReference type="InterPro" id="IPR017930">
    <property type="entry name" value="Myb_dom"/>
</dbReference>
<feature type="domain" description="Myb-like" evidence="2">
    <location>
        <begin position="20"/>
        <end position="71"/>
    </location>
</feature>
<evidence type="ECO:0000259" key="3">
    <source>
        <dbReference type="PROSITE" id="PS51294"/>
    </source>
</evidence>
<dbReference type="PROSITE" id="PS50090">
    <property type="entry name" value="MYB_LIKE"/>
    <property type="match status" value="1"/>
</dbReference>
<dbReference type="OrthoDB" id="2143914at2759"/>
<evidence type="ECO:0000256" key="1">
    <source>
        <dbReference type="SAM" id="MobiDB-lite"/>
    </source>
</evidence>
<organism evidence="4 5">
    <name type="scientific">Ambispora gerdemannii</name>
    <dbReference type="NCBI Taxonomy" id="144530"/>
    <lineage>
        <taxon>Eukaryota</taxon>
        <taxon>Fungi</taxon>
        <taxon>Fungi incertae sedis</taxon>
        <taxon>Mucoromycota</taxon>
        <taxon>Glomeromycotina</taxon>
        <taxon>Glomeromycetes</taxon>
        <taxon>Archaeosporales</taxon>
        <taxon>Ambisporaceae</taxon>
        <taxon>Ambispora</taxon>
    </lineage>
</organism>
<comment type="caution">
    <text evidence="4">The sequence shown here is derived from an EMBL/GenBank/DDBJ whole genome shotgun (WGS) entry which is preliminary data.</text>
</comment>
<feature type="region of interest" description="Disordered" evidence="1">
    <location>
        <begin position="1"/>
        <end position="27"/>
    </location>
</feature>
<reference evidence="4" key="1">
    <citation type="submission" date="2021-06" db="EMBL/GenBank/DDBJ databases">
        <authorList>
            <person name="Kallberg Y."/>
            <person name="Tangrot J."/>
            <person name="Rosling A."/>
        </authorList>
    </citation>
    <scope>NUCLEOTIDE SEQUENCE</scope>
    <source>
        <strain evidence="4">MT106</strain>
    </source>
</reference>
<keyword evidence="5" id="KW-1185">Reference proteome</keyword>
<feature type="compositionally biased region" description="Polar residues" evidence="1">
    <location>
        <begin position="1"/>
        <end position="12"/>
    </location>
</feature>